<keyword evidence="1" id="KW-0472">Membrane</keyword>
<dbReference type="AlphaFoldDB" id="Q6ZEL6"/>
<evidence type="ECO:0000313" key="2">
    <source>
        <dbReference type="EMBL" id="BAD01884.1"/>
    </source>
</evidence>
<dbReference type="Proteomes" id="UP000001425">
    <property type="component" value="Plasmid pSYSM"/>
</dbReference>
<evidence type="ECO:0000313" key="3">
    <source>
        <dbReference type="Proteomes" id="UP000001425"/>
    </source>
</evidence>
<protein>
    <submittedName>
        <fullName evidence="2">Uncharacterized protein</fullName>
    </submittedName>
</protein>
<accession>Q6ZEL6</accession>
<name>Q6ZEL6_SYNY3</name>
<dbReference type="InParanoid" id="Q6ZEL6"/>
<keyword evidence="1" id="KW-1133">Transmembrane helix</keyword>
<keyword evidence="1" id="KW-0812">Transmembrane</keyword>
<dbReference type="EnsemblBacteria" id="BAD01884">
    <property type="protein sequence ID" value="BAD01884"/>
    <property type="gene ID" value="BAD01884"/>
</dbReference>
<dbReference type="EMBL" id="AP004310">
    <property type="protein sequence ID" value="BAD01884.1"/>
    <property type="molecule type" value="Genomic_DNA"/>
</dbReference>
<proteinExistence type="predicted"/>
<organism evidence="2 3">
    <name type="scientific">Synechocystis sp. (strain ATCC 27184 / PCC 6803 / Kazusa)</name>
    <dbReference type="NCBI Taxonomy" id="1111708"/>
    <lineage>
        <taxon>Bacteria</taxon>
        <taxon>Bacillati</taxon>
        <taxon>Cyanobacteriota</taxon>
        <taxon>Cyanophyceae</taxon>
        <taxon>Synechococcales</taxon>
        <taxon>Merismopediaceae</taxon>
        <taxon>Synechocystis</taxon>
    </lineage>
</organism>
<evidence type="ECO:0000256" key="1">
    <source>
        <dbReference type="SAM" id="Phobius"/>
    </source>
</evidence>
<keyword evidence="3" id="KW-1185">Reference proteome</keyword>
<reference evidence="2 3" key="1">
    <citation type="journal article" date="2003" name="DNA Res.">
        <title>Structural analysis of four large plasmids harboring in a unicellular cyanobacterium, Synechocystis sp. PCC 6803.</title>
        <authorList>
            <person name="Kaneko T."/>
            <person name="Nakamura Y."/>
            <person name="Sasamoto S."/>
            <person name="Watanabe A."/>
            <person name="Kohara M."/>
            <person name="Matsumoto M."/>
            <person name="Shimpo S."/>
            <person name="Yamada M."/>
            <person name="Tabata S."/>
        </authorList>
    </citation>
    <scope>NUCLEOTIDE SEQUENCE [LARGE SCALE GENOMIC DNA]</scope>
    <source>
        <strain evidence="3">ATCC 27184 / PCC 6803 / Kazusa</strain>
    </source>
</reference>
<feature type="transmembrane region" description="Helical" evidence="1">
    <location>
        <begin position="47"/>
        <end position="66"/>
    </location>
</feature>
<geneLocation type="plasmid" evidence="2 3">
    <name>pSYSM</name>
</geneLocation>
<sequence length="94" mass="10341">MATVTDTDLKELKDLVIEVKVSQARMEAQLAGIDKRLDVIKTRVGGLTNWIVGILFALVGGLLGLLGKAIRKENDPVNGDRRQSVTLKVERESR</sequence>
<keyword evidence="2" id="KW-0614">Plasmid</keyword>
<dbReference type="KEGG" id="syn:ssl5114"/>
<gene>
    <name evidence="2" type="ordered locus">ssl5114</name>
</gene>